<dbReference type="Proteomes" id="UP000095284">
    <property type="component" value="Unplaced"/>
</dbReference>
<organism evidence="4 6">
    <name type="scientific">Bursaphelenchus xylophilus</name>
    <name type="common">Pinewood nematode worm</name>
    <name type="synonym">Aphelenchoides xylophilus</name>
    <dbReference type="NCBI Taxonomy" id="6326"/>
    <lineage>
        <taxon>Eukaryota</taxon>
        <taxon>Metazoa</taxon>
        <taxon>Ecdysozoa</taxon>
        <taxon>Nematoda</taxon>
        <taxon>Chromadorea</taxon>
        <taxon>Rhabditida</taxon>
        <taxon>Tylenchina</taxon>
        <taxon>Tylenchomorpha</taxon>
        <taxon>Aphelenchoidea</taxon>
        <taxon>Aphelenchoididae</taxon>
        <taxon>Bursaphelenchus</taxon>
    </lineage>
</organism>
<feature type="compositionally biased region" description="Low complexity" evidence="1">
    <location>
        <begin position="174"/>
        <end position="184"/>
    </location>
</feature>
<gene>
    <name evidence="2" type="ORF">BXYJ_LOCUS8845</name>
</gene>
<sequence length="235" mass="25365">MFGAGSSQNSLLLSSLINDSLAQMTPAATRAAAMQSNSSATTVFPANPMSPPFAASALFPLQSALSLNADILRLNGVHLNDEETELRQSTEIDEQPLDLSTKKTPRCTPEPSSSNRVSVIKAPGVGVKRSTSSVSYRSAPESDVSEHFRRSLSGKWPRRVQYSYSGGDSEGPSRRPSASSTPTAIRSPILSRKQRSSKIIINEGEVDDHFRKALGEEAFNLFKLGQTKPRSNSAR</sequence>
<evidence type="ECO:0000313" key="3">
    <source>
        <dbReference type="EMBL" id="CAG9115325.1"/>
    </source>
</evidence>
<evidence type="ECO:0000313" key="5">
    <source>
        <dbReference type="Proteomes" id="UP000659654"/>
    </source>
</evidence>
<accession>A0A1I7RHW4</accession>
<dbReference type="EMBL" id="CAJFDI010000004">
    <property type="protein sequence ID" value="CAD5226038.1"/>
    <property type="molecule type" value="Genomic_DNA"/>
</dbReference>
<evidence type="ECO:0000256" key="1">
    <source>
        <dbReference type="SAM" id="MobiDB-lite"/>
    </source>
</evidence>
<feature type="region of interest" description="Disordered" evidence="1">
    <location>
        <begin position="85"/>
        <end position="196"/>
    </location>
</feature>
<proteinExistence type="predicted"/>
<name>A0A1I7RHW4_BURXY</name>
<dbReference type="Proteomes" id="UP000659654">
    <property type="component" value="Unassembled WGS sequence"/>
</dbReference>
<reference evidence="3" key="2">
    <citation type="submission" date="2020-08" db="EMBL/GenBank/DDBJ databases">
        <authorList>
            <person name="Kikuchi T."/>
        </authorList>
    </citation>
    <scope>NUCLEOTIDE SEQUENCE</scope>
    <source>
        <strain evidence="2">Ka4C1</strain>
    </source>
</reference>
<dbReference type="OrthoDB" id="5851072at2759"/>
<evidence type="ECO:0000313" key="4">
    <source>
        <dbReference type="Proteomes" id="UP000095284"/>
    </source>
</evidence>
<dbReference type="SMART" id="SM00711">
    <property type="entry name" value="TDU"/>
    <property type="match status" value="2"/>
</dbReference>
<dbReference type="Proteomes" id="UP000582659">
    <property type="component" value="Unassembled WGS sequence"/>
</dbReference>
<dbReference type="AlphaFoldDB" id="A0A1I7RHW4"/>
<evidence type="ECO:0000313" key="2">
    <source>
        <dbReference type="EMBL" id="CAD5226038.1"/>
    </source>
</evidence>
<evidence type="ECO:0000313" key="6">
    <source>
        <dbReference type="WBParaSite" id="BXY_0029300.1"/>
    </source>
</evidence>
<keyword evidence="5" id="KW-1185">Reference proteome</keyword>
<dbReference type="WBParaSite" id="BXY_0029300.1">
    <property type="protein sequence ID" value="BXY_0029300.1"/>
    <property type="gene ID" value="BXY_0029300"/>
</dbReference>
<reference evidence="6" key="1">
    <citation type="submission" date="2016-11" db="UniProtKB">
        <authorList>
            <consortium name="WormBaseParasite"/>
        </authorList>
    </citation>
    <scope>IDENTIFICATION</scope>
</reference>
<dbReference type="InterPro" id="IPR006627">
    <property type="entry name" value="TDU_repeat"/>
</dbReference>
<protein>
    <submittedName>
        <fullName evidence="2">(pine wood nematode) hypothetical protein</fullName>
    </submittedName>
</protein>
<dbReference type="EMBL" id="CAJFCV020000004">
    <property type="protein sequence ID" value="CAG9115325.1"/>
    <property type="molecule type" value="Genomic_DNA"/>
</dbReference>